<evidence type="ECO:0000313" key="3">
    <source>
        <dbReference type="EMBL" id="MCW1926234.1"/>
    </source>
</evidence>
<feature type="region of interest" description="Disordered" evidence="1">
    <location>
        <begin position="267"/>
        <end position="292"/>
    </location>
</feature>
<reference evidence="3 4" key="1">
    <citation type="submission" date="2022-10" db="EMBL/GenBank/DDBJ databases">
        <title>Luteolibacter arcticus strain CCTCC AB 2014275, whole genome shotgun sequencing project.</title>
        <authorList>
            <person name="Zhao G."/>
            <person name="Shen L."/>
        </authorList>
    </citation>
    <scope>NUCLEOTIDE SEQUENCE [LARGE SCALE GENOMIC DNA]</scope>
    <source>
        <strain evidence="3 4">CCTCC AB 2014275</strain>
    </source>
</reference>
<comment type="caution">
    <text evidence="3">The sequence shown here is derived from an EMBL/GenBank/DDBJ whole genome shotgun (WGS) entry which is preliminary data.</text>
</comment>
<gene>
    <name evidence="3" type="ORF">OKA05_26995</name>
</gene>
<dbReference type="RefSeq" id="WP_264490342.1">
    <property type="nucleotide sequence ID" value="NZ_JAPDDT010000023.1"/>
</dbReference>
<organism evidence="3 4">
    <name type="scientific">Luteolibacter arcticus</name>
    <dbReference type="NCBI Taxonomy" id="1581411"/>
    <lineage>
        <taxon>Bacteria</taxon>
        <taxon>Pseudomonadati</taxon>
        <taxon>Verrucomicrobiota</taxon>
        <taxon>Verrucomicrobiia</taxon>
        <taxon>Verrucomicrobiales</taxon>
        <taxon>Verrucomicrobiaceae</taxon>
        <taxon>Luteolibacter</taxon>
    </lineage>
</organism>
<dbReference type="EMBL" id="JAPDDT010000023">
    <property type="protein sequence ID" value="MCW1926234.1"/>
    <property type="molecule type" value="Genomic_DNA"/>
</dbReference>
<name>A0ABT3GRT3_9BACT</name>
<evidence type="ECO:0000313" key="4">
    <source>
        <dbReference type="Proteomes" id="UP001320876"/>
    </source>
</evidence>
<evidence type="ECO:0000256" key="1">
    <source>
        <dbReference type="SAM" id="MobiDB-lite"/>
    </source>
</evidence>
<sequence length="292" mass="32431">MTLSRSARFLLVLLFGLLAILQPSAISAEEGQHDVVISWRHERLFEDAEPSSRVAIPAVLYYWNDEKVGKDRDGLAAIYDRLVTFKGNSVLIKHRPREWSKSLSDPFDSDTLQHFNNLFRKRNLRLSIEYVDDKRDNVAVSEDNPFWTPQAFAAPSEIPSSPVGGDESAVITWRWNVKAEGGMPLTPAGPRYFLDGKEIGASEEGVTRLIARLHAYRGKTIRVVSAPAKINEQGPTFTNLPPIFGEEWPRFVQAATASEVTLIVSHKHPASAKSGEQEQGKGDASGDAEPPR</sequence>
<evidence type="ECO:0000256" key="2">
    <source>
        <dbReference type="SAM" id="SignalP"/>
    </source>
</evidence>
<proteinExistence type="predicted"/>
<protein>
    <submittedName>
        <fullName evidence="3">Uncharacterized protein</fullName>
    </submittedName>
</protein>
<dbReference type="Proteomes" id="UP001320876">
    <property type="component" value="Unassembled WGS sequence"/>
</dbReference>
<accession>A0ABT3GRT3</accession>
<feature type="chain" id="PRO_5046979740" evidence="2">
    <location>
        <begin position="29"/>
        <end position="292"/>
    </location>
</feature>
<feature type="signal peptide" evidence="2">
    <location>
        <begin position="1"/>
        <end position="28"/>
    </location>
</feature>
<keyword evidence="2" id="KW-0732">Signal</keyword>
<keyword evidence="4" id="KW-1185">Reference proteome</keyword>